<dbReference type="InParanoid" id="M5E3T7"/>
<gene>
    <name evidence="4" type="ORF">HSACCH_02122</name>
</gene>
<evidence type="ECO:0000313" key="5">
    <source>
        <dbReference type="Proteomes" id="UP000012063"/>
    </source>
</evidence>
<evidence type="ECO:0000259" key="3">
    <source>
        <dbReference type="Pfam" id="PF09985"/>
    </source>
</evidence>
<evidence type="ECO:0000313" key="4">
    <source>
        <dbReference type="EMBL" id="CCU80540.1"/>
    </source>
</evidence>
<evidence type="ECO:0000256" key="1">
    <source>
        <dbReference type="SAM" id="Phobius"/>
    </source>
</evidence>
<dbReference type="OrthoDB" id="9806081at2"/>
<feature type="domain" description="Glucodextranase-like C-terminal" evidence="3">
    <location>
        <begin position="36"/>
        <end position="257"/>
    </location>
</feature>
<keyword evidence="5" id="KW-1185">Reference proteome</keyword>
<keyword evidence="1" id="KW-0472">Membrane</keyword>
<dbReference type="Proteomes" id="UP000012063">
    <property type="component" value="Unassembled WGS sequence"/>
</dbReference>
<accession>M5E3T7</accession>
<feature type="chain" id="PRO_5004065854" evidence="2">
    <location>
        <begin position="31"/>
        <end position="312"/>
    </location>
</feature>
<name>M5E3T7_9FIRM</name>
<keyword evidence="1" id="KW-1133">Transmembrane helix</keyword>
<keyword evidence="1" id="KW-0812">Transmembrane</keyword>
<sequence>MAFKNIKNKKLKLIMFFIICFFLLASVVNAEDYKVIFNHLDGVGDDYGPGDYYYPQNHIFKNRSNLFDLKSLTIFENEEEYKYRFSFSNLTDPWGAKYGFSLPLIEVYIDNQAGGSNKLFHSGANISFEEDFHWNKFLKISGWWVKLFNPDSRKENILDINDLSLREPNSSENINLSRKDNYIFLRISKSEINLVQNSKIVVLIGSFDPFGYDHFRSLSNNKSYWQIYSETNISDSKNPRVLDILVPGGKSQKEILSGELPKVPYLEIDFEKKEGDSTLIDYLMPVNKVSLSILLFYIIILIFIIFKFKYKK</sequence>
<dbReference type="RefSeq" id="WP_005489815.1">
    <property type="nucleotide sequence ID" value="NZ_CAUI01000023.1"/>
</dbReference>
<evidence type="ECO:0000256" key="2">
    <source>
        <dbReference type="SAM" id="SignalP"/>
    </source>
</evidence>
<comment type="caution">
    <text evidence="4">The sequence shown here is derived from an EMBL/GenBank/DDBJ whole genome shotgun (WGS) entry which is preliminary data.</text>
</comment>
<dbReference type="STRING" id="1293054.HSACCH_02122"/>
<proteinExistence type="predicted"/>
<dbReference type="Gene3D" id="2.60.40.1190">
    <property type="match status" value="1"/>
</dbReference>
<dbReference type="AlphaFoldDB" id="M5E3T7"/>
<dbReference type="EMBL" id="CAUI01000023">
    <property type="protein sequence ID" value="CCU80540.1"/>
    <property type="molecule type" value="Genomic_DNA"/>
</dbReference>
<dbReference type="InterPro" id="IPR019248">
    <property type="entry name" value="Glucodextran_C"/>
</dbReference>
<organism evidence="4 5">
    <name type="scientific">Halanaerobium saccharolyticum subsp. saccharolyticum DSM 6643</name>
    <dbReference type="NCBI Taxonomy" id="1293054"/>
    <lineage>
        <taxon>Bacteria</taxon>
        <taxon>Bacillati</taxon>
        <taxon>Bacillota</taxon>
        <taxon>Clostridia</taxon>
        <taxon>Halanaerobiales</taxon>
        <taxon>Halanaerobiaceae</taxon>
        <taxon>Halanaerobium</taxon>
    </lineage>
</organism>
<protein>
    <submittedName>
        <fullName evidence="4">Amylopullulanase</fullName>
    </submittedName>
</protein>
<dbReference type="eggNOG" id="COG4945">
    <property type="taxonomic scope" value="Bacteria"/>
</dbReference>
<feature type="transmembrane region" description="Helical" evidence="1">
    <location>
        <begin position="289"/>
        <end position="308"/>
    </location>
</feature>
<dbReference type="CDD" id="cd09626">
    <property type="entry name" value="DOMON_glucodextranase_like"/>
    <property type="match status" value="1"/>
</dbReference>
<keyword evidence="2" id="KW-0732">Signal</keyword>
<feature type="signal peptide" evidence="2">
    <location>
        <begin position="1"/>
        <end position="30"/>
    </location>
</feature>
<dbReference type="SUPFAM" id="SSF49344">
    <property type="entry name" value="CBD9-like"/>
    <property type="match status" value="1"/>
</dbReference>
<dbReference type="Pfam" id="PF09985">
    <property type="entry name" value="Glucodextran_C"/>
    <property type="match status" value="1"/>
</dbReference>
<reference evidence="5" key="1">
    <citation type="journal article" date="2013" name="Genome Announc.">
        <title>Genome Sequence of Halanaerobium saccharolyticum subsp. saccharolyticum Strain DSM 6643T, a Halophilic Hydrogen-Producing Bacterium.</title>
        <authorList>
            <person name="Kivisto A."/>
            <person name="Larjo A."/>
            <person name="Ciranna A."/>
            <person name="Santala V."/>
            <person name="Roos C."/>
            <person name="Karp M."/>
        </authorList>
    </citation>
    <scope>NUCLEOTIDE SEQUENCE [LARGE SCALE GENOMIC DNA]</scope>
    <source>
        <strain evidence="5">DSM 6643</strain>
    </source>
</reference>